<evidence type="ECO:0000259" key="10">
    <source>
        <dbReference type="Pfam" id="PF08790"/>
    </source>
</evidence>
<evidence type="ECO:0000256" key="1">
    <source>
        <dbReference type="ARBA" id="ARBA00004123"/>
    </source>
</evidence>
<protein>
    <recommendedName>
        <fullName evidence="10">Zinc finger C2H2 LYAR-type domain-containing protein</fullName>
    </recommendedName>
</protein>
<feature type="domain" description="Zinc finger C2H2 LYAR-type" evidence="10">
    <location>
        <begin position="30"/>
        <end position="57"/>
    </location>
</feature>
<dbReference type="FunFam" id="3.30.1490.490:FF:000001">
    <property type="entry name" value="cell growth-regulating nucleolar protein-like"/>
    <property type="match status" value="1"/>
</dbReference>
<feature type="compositionally biased region" description="Basic and acidic residues" evidence="9">
    <location>
        <begin position="337"/>
        <end position="365"/>
    </location>
</feature>
<feature type="region of interest" description="Disordered" evidence="9">
    <location>
        <begin position="295"/>
        <end position="430"/>
    </location>
</feature>
<dbReference type="GO" id="GO:0006364">
    <property type="term" value="P:rRNA processing"/>
    <property type="evidence" value="ECO:0007669"/>
    <property type="project" value="TreeGrafter"/>
</dbReference>
<proteinExistence type="inferred from homology"/>
<dbReference type="SUPFAM" id="SSF57667">
    <property type="entry name" value="beta-beta-alpha zinc fingers"/>
    <property type="match status" value="2"/>
</dbReference>
<dbReference type="PROSITE" id="PS51804">
    <property type="entry name" value="ZF_C2HC_LYAR"/>
    <property type="match status" value="2"/>
</dbReference>
<feature type="compositionally biased region" description="Basic and acidic residues" evidence="9">
    <location>
        <begin position="230"/>
        <end position="245"/>
    </location>
</feature>
<comment type="subcellular location">
    <subcellularLocation>
        <location evidence="1">Nucleus</location>
    </subcellularLocation>
</comment>
<comment type="similarity">
    <text evidence="7">Belongs to the UPF0743 family.</text>
</comment>
<keyword evidence="2" id="KW-0479">Metal-binding</keyword>
<dbReference type="OrthoDB" id="21474at2759"/>
<dbReference type="AlphaFoldDB" id="A0A6A6R518"/>
<dbReference type="GO" id="GO:0003677">
    <property type="term" value="F:DNA binding"/>
    <property type="evidence" value="ECO:0007669"/>
    <property type="project" value="InterPro"/>
</dbReference>
<dbReference type="InterPro" id="IPR039999">
    <property type="entry name" value="LYAR"/>
</dbReference>
<evidence type="ECO:0000256" key="9">
    <source>
        <dbReference type="SAM" id="MobiDB-lite"/>
    </source>
</evidence>
<dbReference type="GO" id="GO:0005730">
    <property type="term" value="C:nucleolus"/>
    <property type="evidence" value="ECO:0007669"/>
    <property type="project" value="TreeGrafter"/>
</dbReference>
<evidence type="ECO:0000256" key="4">
    <source>
        <dbReference type="ARBA" id="ARBA00022771"/>
    </source>
</evidence>
<sequence length="519" mass="58859">MVSFSCENCGDVLTKKKLDPHRNQCRGASFTCIDCMVHFYGTEYRAHTSCISEAQKYQGALYKEKKAKPQQQKQASQALVPRKAYVEDAIDPDSGAVAIVDAPPHAPSPPPAAYYGEQAALPSVNVFEFLVDAETPNPSKVALPPPEESRMIENSTIQENKHHRSSSDLVRVNALDFQMDDEDREYHYVENGFAYGTEPVPPTFERYESYAEVREPEYHDSAYYTPAPKPKPERERKQAREKETTVSKQSDKKRKRSDVGQLDMSLVRAQAERDVTMAGTPPILHSGLTGGLNRLLARPDFPPSPDYSGGDYAGASPLSPMKRAKQGTSKALARAQRQYEEDEKREREAKLERQKERGRDREPKPRKTSNGTVKEINGTRALVRTKREKSGREERRRRRRSSSSPSPERKSKPMKAIEYPRADSESTAPDVNGNGAVVLHSNGNAFPKDLGARAELFMSFINKGPESERGCSVNKVLKRYHRERYDRWDRELSKPDEEKELWKSLRLKRNDRGEIVLFV</sequence>
<evidence type="ECO:0000256" key="6">
    <source>
        <dbReference type="ARBA" id="ARBA00023242"/>
    </source>
</evidence>
<dbReference type="PANTHER" id="PTHR13100:SF10">
    <property type="entry name" value="CELL GROWTH-REGULATING NUCLEOLAR PROTEIN"/>
    <property type="match status" value="1"/>
</dbReference>
<name>A0A6A6R518_9PEZI</name>
<evidence type="ECO:0000313" key="11">
    <source>
        <dbReference type="EMBL" id="KAF2499828.1"/>
    </source>
</evidence>
<dbReference type="InterPro" id="IPR036236">
    <property type="entry name" value="Znf_C2H2_sf"/>
</dbReference>
<feature type="region of interest" description="Disordered" evidence="9">
    <location>
        <begin position="217"/>
        <end position="265"/>
    </location>
</feature>
<keyword evidence="3" id="KW-0677">Repeat</keyword>
<dbReference type="Pfam" id="PF08790">
    <property type="entry name" value="zf-LYAR"/>
    <property type="match status" value="1"/>
</dbReference>
<evidence type="ECO:0000256" key="3">
    <source>
        <dbReference type="ARBA" id="ARBA00022737"/>
    </source>
</evidence>
<keyword evidence="5" id="KW-0862">Zinc</keyword>
<keyword evidence="6" id="KW-0539">Nucleus</keyword>
<keyword evidence="4 8" id="KW-0863">Zinc-finger</keyword>
<gene>
    <name evidence="11" type="ORF">BU16DRAFT_570726</name>
</gene>
<dbReference type="Gene3D" id="3.30.1490.490">
    <property type="match status" value="1"/>
</dbReference>
<reference evidence="11" key="1">
    <citation type="journal article" date="2020" name="Stud. Mycol.">
        <title>101 Dothideomycetes genomes: a test case for predicting lifestyles and emergence of pathogens.</title>
        <authorList>
            <person name="Haridas S."/>
            <person name="Albert R."/>
            <person name="Binder M."/>
            <person name="Bloem J."/>
            <person name="Labutti K."/>
            <person name="Salamov A."/>
            <person name="Andreopoulos B."/>
            <person name="Baker S."/>
            <person name="Barry K."/>
            <person name="Bills G."/>
            <person name="Bluhm B."/>
            <person name="Cannon C."/>
            <person name="Castanera R."/>
            <person name="Culley D."/>
            <person name="Daum C."/>
            <person name="Ezra D."/>
            <person name="Gonzalez J."/>
            <person name="Henrissat B."/>
            <person name="Kuo A."/>
            <person name="Liang C."/>
            <person name="Lipzen A."/>
            <person name="Lutzoni F."/>
            <person name="Magnuson J."/>
            <person name="Mondo S."/>
            <person name="Nolan M."/>
            <person name="Ohm R."/>
            <person name="Pangilinan J."/>
            <person name="Park H.-J."/>
            <person name="Ramirez L."/>
            <person name="Alfaro M."/>
            <person name="Sun H."/>
            <person name="Tritt A."/>
            <person name="Yoshinaga Y."/>
            <person name="Zwiers L.-H."/>
            <person name="Turgeon B."/>
            <person name="Goodwin S."/>
            <person name="Spatafora J."/>
            <person name="Crous P."/>
            <person name="Grigoriev I."/>
        </authorList>
    </citation>
    <scope>NUCLEOTIDE SEQUENCE</scope>
    <source>
        <strain evidence="11">CBS 269.34</strain>
    </source>
</reference>
<dbReference type="GO" id="GO:0000122">
    <property type="term" value="P:negative regulation of transcription by RNA polymerase II"/>
    <property type="evidence" value="ECO:0007669"/>
    <property type="project" value="TreeGrafter"/>
</dbReference>
<accession>A0A6A6R518</accession>
<dbReference type="InterPro" id="IPR014898">
    <property type="entry name" value="Znf_C2H2_LYAR"/>
</dbReference>
<evidence type="ECO:0000256" key="7">
    <source>
        <dbReference type="ARBA" id="ARBA00061084"/>
    </source>
</evidence>
<dbReference type="EMBL" id="MU004184">
    <property type="protein sequence ID" value="KAF2499828.1"/>
    <property type="molecule type" value="Genomic_DNA"/>
</dbReference>
<dbReference type="GO" id="GO:0008270">
    <property type="term" value="F:zinc ion binding"/>
    <property type="evidence" value="ECO:0007669"/>
    <property type="project" value="UniProtKB-KW"/>
</dbReference>
<organism evidence="11 12">
    <name type="scientific">Lophium mytilinum</name>
    <dbReference type="NCBI Taxonomy" id="390894"/>
    <lineage>
        <taxon>Eukaryota</taxon>
        <taxon>Fungi</taxon>
        <taxon>Dikarya</taxon>
        <taxon>Ascomycota</taxon>
        <taxon>Pezizomycotina</taxon>
        <taxon>Dothideomycetes</taxon>
        <taxon>Pleosporomycetidae</taxon>
        <taxon>Mytilinidiales</taxon>
        <taxon>Mytilinidiaceae</taxon>
        <taxon>Lophium</taxon>
    </lineage>
</organism>
<evidence type="ECO:0000313" key="12">
    <source>
        <dbReference type="Proteomes" id="UP000799750"/>
    </source>
</evidence>
<evidence type="ECO:0000256" key="5">
    <source>
        <dbReference type="ARBA" id="ARBA00022833"/>
    </source>
</evidence>
<dbReference type="PANTHER" id="PTHR13100">
    <property type="entry name" value="CELL GROWTH-REGULATING NUCLEOLAR PROTEIN LYAR"/>
    <property type="match status" value="1"/>
</dbReference>
<dbReference type="Proteomes" id="UP000799750">
    <property type="component" value="Unassembled WGS sequence"/>
</dbReference>
<evidence type="ECO:0000256" key="2">
    <source>
        <dbReference type="ARBA" id="ARBA00022723"/>
    </source>
</evidence>
<evidence type="ECO:0000256" key="8">
    <source>
        <dbReference type="PROSITE-ProRule" id="PRU01145"/>
    </source>
</evidence>
<keyword evidence="12" id="KW-1185">Reference proteome</keyword>